<organism evidence="8 9">
    <name type="scientific">Luedemannella helvata</name>
    <dbReference type="NCBI Taxonomy" id="349315"/>
    <lineage>
        <taxon>Bacteria</taxon>
        <taxon>Bacillati</taxon>
        <taxon>Actinomycetota</taxon>
        <taxon>Actinomycetes</taxon>
        <taxon>Micromonosporales</taxon>
        <taxon>Micromonosporaceae</taxon>
        <taxon>Luedemannella</taxon>
    </lineage>
</organism>
<reference evidence="8 9" key="1">
    <citation type="journal article" date="2019" name="Int. J. Syst. Evol. Microbiol.">
        <title>The Global Catalogue of Microorganisms (GCM) 10K type strain sequencing project: providing services to taxonomists for standard genome sequencing and annotation.</title>
        <authorList>
            <consortium name="The Broad Institute Genomics Platform"/>
            <consortium name="The Broad Institute Genome Sequencing Center for Infectious Disease"/>
            <person name="Wu L."/>
            <person name="Ma J."/>
        </authorList>
    </citation>
    <scope>NUCLEOTIDE SEQUENCE [LARGE SCALE GENOMIC DNA]</scope>
    <source>
        <strain evidence="8 9">JCM 13249</strain>
    </source>
</reference>
<feature type="transmembrane region" description="Helical" evidence="6">
    <location>
        <begin position="72"/>
        <end position="96"/>
    </location>
</feature>
<evidence type="ECO:0000256" key="3">
    <source>
        <dbReference type="ARBA" id="ARBA00022692"/>
    </source>
</evidence>
<feature type="transmembrane region" description="Helical" evidence="6">
    <location>
        <begin position="481"/>
        <end position="503"/>
    </location>
</feature>
<feature type="transmembrane region" description="Helical" evidence="6">
    <location>
        <begin position="349"/>
        <end position="371"/>
    </location>
</feature>
<keyword evidence="2" id="KW-0813">Transport</keyword>
<evidence type="ECO:0000256" key="6">
    <source>
        <dbReference type="SAM" id="Phobius"/>
    </source>
</evidence>
<name>A0ABN2JX95_9ACTN</name>
<feature type="transmembrane region" description="Helical" evidence="6">
    <location>
        <begin position="159"/>
        <end position="182"/>
    </location>
</feature>
<dbReference type="PROSITE" id="PS50850">
    <property type="entry name" value="MFS"/>
    <property type="match status" value="1"/>
</dbReference>
<evidence type="ECO:0000313" key="8">
    <source>
        <dbReference type="EMBL" id="GAA1742089.1"/>
    </source>
</evidence>
<evidence type="ECO:0000256" key="1">
    <source>
        <dbReference type="ARBA" id="ARBA00004651"/>
    </source>
</evidence>
<feature type="transmembrane region" description="Helical" evidence="6">
    <location>
        <begin position="277"/>
        <end position="298"/>
    </location>
</feature>
<dbReference type="PANTHER" id="PTHR23511">
    <property type="entry name" value="SYNAPTIC VESICLE GLYCOPROTEIN 2"/>
    <property type="match status" value="1"/>
</dbReference>
<evidence type="ECO:0000256" key="4">
    <source>
        <dbReference type="ARBA" id="ARBA00022989"/>
    </source>
</evidence>
<dbReference type="SUPFAM" id="SSF103473">
    <property type="entry name" value="MFS general substrate transporter"/>
    <property type="match status" value="1"/>
</dbReference>
<keyword evidence="5 6" id="KW-0472">Membrane</keyword>
<feature type="transmembrane region" description="Helical" evidence="6">
    <location>
        <begin position="20"/>
        <end position="44"/>
    </location>
</feature>
<evidence type="ECO:0000313" key="9">
    <source>
        <dbReference type="Proteomes" id="UP001500655"/>
    </source>
</evidence>
<accession>A0ABN2JX95</accession>
<dbReference type="Pfam" id="PF00083">
    <property type="entry name" value="Sugar_tr"/>
    <property type="match status" value="1"/>
</dbReference>
<gene>
    <name evidence="8" type="ORF">GCM10009681_11100</name>
</gene>
<evidence type="ECO:0000259" key="7">
    <source>
        <dbReference type="PROSITE" id="PS50850"/>
    </source>
</evidence>
<feature type="transmembrane region" description="Helical" evidence="6">
    <location>
        <begin position="123"/>
        <end position="147"/>
    </location>
</feature>
<feature type="transmembrane region" description="Helical" evidence="6">
    <location>
        <begin position="191"/>
        <end position="213"/>
    </location>
</feature>
<feature type="transmembrane region" description="Helical" evidence="6">
    <location>
        <begin position="247"/>
        <end position="271"/>
    </location>
</feature>
<feature type="transmembrane region" description="Helical" evidence="6">
    <location>
        <begin position="219"/>
        <end position="240"/>
    </location>
</feature>
<feature type="transmembrane region" description="Helical" evidence="6">
    <location>
        <begin position="391"/>
        <end position="412"/>
    </location>
</feature>
<dbReference type="EMBL" id="BAAALS010000004">
    <property type="protein sequence ID" value="GAA1742089.1"/>
    <property type="molecule type" value="Genomic_DNA"/>
</dbReference>
<dbReference type="Gene3D" id="1.20.1250.20">
    <property type="entry name" value="MFS general substrate transporter like domains"/>
    <property type="match status" value="1"/>
</dbReference>
<protein>
    <recommendedName>
        <fullName evidence="7">Major facilitator superfamily (MFS) profile domain-containing protein</fullName>
    </recommendedName>
</protein>
<dbReference type="InterPro" id="IPR005828">
    <property type="entry name" value="MFS_sugar_transport-like"/>
</dbReference>
<comment type="caution">
    <text evidence="8">The sequence shown here is derived from an EMBL/GenBank/DDBJ whole genome shotgun (WGS) entry which is preliminary data.</text>
</comment>
<proteinExistence type="predicted"/>
<dbReference type="PANTHER" id="PTHR23511:SF34">
    <property type="entry name" value="SYNAPTIC VESICLE GLYCOPROTEIN 2"/>
    <property type="match status" value="1"/>
</dbReference>
<evidence type="ECO:0000256" key="5">
    <source>
        <dbReference type="ARBA" id="ARBA00023136"/>
    </source>
</evidence>
<keyword evidence="3 6" id="KW-0812">Transmembrane</keyword>
<comment type="subcellular location">
    <subcellularLocation>
        <location evidence="1">Cell membrane</location>
        <topology evidence="1">Multi-pass membrane protein</topology>
    </subcellularLocation>
</comment>
<feature type="transmembrane region" description="Helical" evidence="6">
    <location>
        <begin position="419"/>
        <end position="438"/>
    </location>
</feature>
<feature type="transmembrane region" description="Helical" evidence="6">
    <location>
        <begin position="444"/>
        <end position="469"/>
    </location>
</feature>
<dbReference type="InterPro" id="IPR020846">
    <property type="entry name" value="MFS_dom"/>
</dbReference>
<keyword evidence="4 6" id="KW-1133">Transmembrane helix</keyword>
<dbReference type="RefSeq" id="WP_344077525.1">
    <property type="nucleotide sequence ID" value="NZ_BAAALS010000004.1"/>
</dbReference>
<sequence>MTVTDVPQRARRPLPTAGRWLFIAGVACVTAGVVLQIPDVAMVIDAHRMPDDMDMQNGMGMDDMGMPAGMSMWTTSMVAGMLLEVVGLVAAVFGLFRDAPRQVGAGGVAPEAIEHGELRPIHAVTYLVLTVALVVDIMKPLTIGFVLPGMREEYGVSEAVVSVLPLVALTGTAIGSIVWGLLGDRFGRRTALLLATLLFVATSACGAMPTFSWNLVMCFLMGCSAGGLLPLVFTLVAELTPRRHRGWVAVALGGVGGLGGYLAASGAAFYLEPGYTWRILWLIGLPTGLLLLALSPLIPESPLFLLRIGRREQAEAVLRRYGSHLREPQEPVPADSGQRPGALALIRQYPTATAVIGIVGIVWGLVNFGFLVMLPSQLHNSGMVGGAASGVLARSALYSAPALIVVVLLYMYWHGRRSLALFIAATAVGLGGIALWSARGTNGALLVFSVGMLVLALSGINAMLLPYSAEIYPTALRATGSGFAAAATKVGGVLGPSAMLLMLKLDGGLRVPAFVLGALGLASAALMLKWGARANQPV</sequence>
<feature type="domain" description="Major facilitator superfamily (MFS) profile" evidence="7">
    <location>
        <begin position="125"/>
        <end position="535"/>
    </location>
</feature>
<evidence type="ECO:0000256" key="2">
    <source>
        <dbReference type="ARBA" id="ARBA00022448"/>
    </source>
</evidence>
<dbReference type="InterPro" id="IPR036259">
    <property type="entry name" value="MFS_trans_sf"/>
</dbReference>
<keyword evidence="9" id="KW-1185">Reference proteome</keyword>
<feature type="transmembrane region" description="Helical" evidence="6">
    <location>
        <begin position="509"/>
        <end position="528"/>
    </location>
</feature>
<dbReference type="Proteomes" id="UP001500655">
    <property type="component" value="Unassembled WGS sequence"/>
</dbReference>